<keyword evidence="3" id="KW-1185">Reference proteome</keyword>
<feature type="chain" id="PRO_5004664174" description="DUF192 domain-containing protein" evidence="1">
    <location>
        <begin position="24"/>
        <end position="163"/>
    </location>
</feature>
<dbReference type="STRING" id="1183438.GKIL_4378"/>
<dbReference type="Pfam" id="PF02643">
    <property type="entry name" value="DUF192"/>
    <property type="match status" value="1"/>
</dbReference>
<reference evidence="2 3" key="1">
    <citation type="journal article" date="2013" name="PLoS ONE">
        <title>Cultivation and Complete Genome Sequencing of Gloeobacter kilaueensis sp. nov., from a Lava Cave in Kilauea Caldera, Hawai'i.</title>
        <authorList>
            <person name="Saw J.H."/>
            <person name="Schatz M."/>
            <person name="Brown M.V."/>
            <person name="Kunkel D.D."/>
            <person name="Foster J.S."/>
            <person name="Shick H."/>
            <person name="Christensen S."/>
            <person name="Hou S."/>
            <person name="Wan X."/>
            <person name="Donachie S.P."/>
        </authorList>
    </citation>
    <scope>NUCLEOTIDE SEQUENCE [LARGE SCALE GENOMIC DNA]</scope>
    <source>
        <strain evidence="3">JS</strain>
    </source>
</reference>
<evidence type="ECO:0000313" key="2">
    <source>
        <dbReference type="EMBL" id="AGY60624.1"/>
    </source>
</evidence>
<accession>U5QSH5</accession>
<sequence>MIRLCHQTVGLGLVIALSAAGCAAQEMGRPQSLPIEAQVAFRTQAIRLEVARSPQQQATGLMFRTELPTDQGMIFLFNPPRPVAFWMRNTLIPLDMIFAFKGRVIDVARDVPPCKSETCPTYGPSDPFARIDQVIELNAGTASKLQIKPGDQLKVEFIGRKSS</sequence>
<proteinExistence type="predicted"/>
<keyword evidence="1" id="KW-0732">Signal</keyword>
<evidence type="ECO:0000313" key="3">
    <source>
        <dbReference type="Proteomes" id="UP000017396"/>
    </source>
</evidence>
<dbReference type="AlphaFoldDB" id="U5QSH5"/>
<evidence type="ECO:0000256" key="1">
    <source>
        <dbReference type="SAM" id="SignalP"/>
    </source>
</evidence>
<dbReference type="HOGENOM" id="CLU_097039_2_0_3"/>
<dbReference type="PANTHER" id="PTHR37953">
    <property type="entry name" value="UPF0127 PROTEIN MJ1496"/>
    <property type="match status" value="1"/>
</dbReference>
<feature type="signal peptide" evidence="1">
    <location>
        <begin position="1"/>
        <end position="23"/>
    </location>
</feature>
<dbReference type="OrthoDB" id="9808290at2"/>
<dbReference type="KEGG" id="glj:GKIL_4378"/>
<dbReference type="RefSeq" id="WP_023176001.1">
    <property type="nucleotide sequence ID" value="NC_022600.1"/>
</dbReference>
<dbReference type="InterPro" id="IPR003795">
    <property type="entry name" value="DUF192"/>
</dbReference>
<dbReference type="PANTHER" id="PTHR37953:SF1">
    <property type="entry name" value="UPF0127 PROTEIN MJ1496"/>
    <property type="match status" value="1"/>
</dbReference>
<evidence type="ECO:0008006" key="4">
    <source>
        <dbReference type="Google" id="ProtNLM"/>
    </source>
</evidence>
<dbReference type="Proteomes" id="UP000017396">
    <property type="component" value="Chromosome"/>
</dbReference>
<dbReference type="PROSITE" id="PS51257">
    <property type="entry name" value="PROKAR_LIPOPROTEIN"/>
    <property type="match status" value="1"/>
</dbReference>
<dbReference type="eggNOG" id="COG1430">
    <property type="taxonomic scope" value="Bacteria"/>
</dbReference>
<dbReference type="EMBL" id="CP003587">
    <property type="protein sequence ID" value="AGY60624.1"/>
    <property type="molecule type" value="Genomic_DNA"/>
</dbReference>
<dbReference type="InterPro" id="IPR038695">
    <property type="entry name" value="Saro_0823-like_sf"/>
</dbReference>
<protein>
    <recommendedName>
        <fullName evidence="4">DUF192 domain-containing protein</fullName>
    </recommendedName>
</protein>
<dbReference type="Gene3D" id="2.60.120.1140">
    <property type="entry name" value="Protein of unknown function DUF192"/>
    <property type="match status" value="1"/>
</dbReference>
<gene>
    <name evidence="2" type="ORF">GKIL_4378</name>
</gene>
<organism evidence="2 3">
    <name type="scientific">Gloeobacter kilaueensis (strain ATCC BAA-2537 / CCAP 1431/1 / ULC 316 / JS1)</name>
    <dbReference type="NCBI Taxonomy" id="1183438"/>
    <lineage>
        <taxon>Bacteria</taxon>
        <taxon>Bacillati</taxon>
        <taxon>Cyanobacteriota</taxon>
        <taxon>Cyanophyceae</taxon>
        <taxon>Gloeobacterales</taxon>
        <taxon>Gloeobacteraceae</taxon>
        <taxon>Gloeobacter</taxon>
    </lineage>
</organism>
<name>U5QSH5_GLOK1</name>